<protein>
    <recommendedName>
        <fullName evidence="11">Shwachman-Bodian-Diamond syndrome protein</fullName>
    </recommendedName>
</protein>
<comment type="subunit">
    <text evidence="5">Associates with the 60S ribosomal subunit.</text>
</comment>
<dbReference type="Gene3D" id="3.30.1250.10">
    <property type="entry name" value="Ribosome maturation protein SBDS, N-terminal domain"/>
    <property type="match status" value="1"/>
</dbReference>
<evidence type="ECO:0000259" key="7">
    <source>
        <dbReference type="Pfam" id="PF01172"/>
    </source>
</evidence>
<dbReference type="SUPFAM" id="SSF109728">
    <property type="entry name" value="Hypothetical protein AF0491, middle domain"/>
    <property type="match status" value="1"/>
</dbReference>
<feature type="region of interest" description="Disordered" evidence="6">
    <location>
        <begin position="240"/>
        <end position="318"/>
    </location>
</feature>
<accession>A0ABR2ID74</accession>
<keyword evidence="4" id="KW-0690">Ribosome biogenesis</keyword>
<evidence type="ECO:0000256" key="1">
    <source>
        <dbReference type="ARBA" id="ARBA00004496"/>
    </source>
</evidence>
<dbReference type="Pfam" id="PF01172">
    <property type="entry name" value="SBDS_N"/>
    <property type="match status" value="1"/>
</dbReference>
<feature type="domain" description="Ribosome maturation protein SDO1/SBDS N-terminal" evidence="7">
    <location>
        <begin position="13"/>
        <end position="99"/>
    </location>
</feature>
<sequence>MIKQPLGQKILSNVSFVKLNRRNKHFEIAVFPNKVTSWRNGLETDIDNVVQSHSIFVNVDQGMLAKQSVVLETLQVKTMDEALKVILDEGQITLAEKERNIVISNLTKDIASIVASQCVNTNTQRPLTTTMVERAMKSVGFNVKPNKAPKAQAIKLIRFLQEKKYPITRARIRLKFIIKNEMAEKMISMLPIVESVEAKDDMTVVIAQVDPGNLRPLARDLAAEFGTNIGIDILELYVTSTKSQDSEKSTQSKTDTKNSDNDNDNDSDNDNSNDNINNSNDNDNENNANDEHNDDNDNNNHANEDTTKEDDGEKEKND</sequence>
<keyword evidence="3" id="KW-0963">Cytoplasm</keyword>
<feature type="domain" description="Ribosome maturation protein SDO1/SBDS central" evidence="8">
    <location>
        <begin position="108"/>
        <end position="170"/>
    </location>
</feature>
<organism evidence="9 10">
    <name type="scientific">Tritrichomonas musculus</name>
    <dbReference type="NCBI Taxonomy" id="1915356"/>
    <lineage>
        <taxon>Eukaryota</taxon>
        <taxon>Metamonada</taxon>
        <taxon>Parabasalia</taxon>
        <taxon>Tritrichomonadida</taxon>
        <taxon>Tritrichomonadidae</taxon>
        <taxon>Tritrichomonas</taxon>
    </lineage>
</organism>
<evidence type="ECO:0000256" key="4">
    <source>
        <dbReference type="ARBA" id="ARBA00022517"/>
    </source>
</evidence>
<dbReference type="Gene3D" id="1.10.10.900">
    <property type="entry name" value="SBDS protein C-terminal domain, subdomain 1"/>
    <property type="match status" value="1"/>
</dbReference>
<keyword evidence="10" id="KW-1185">Reference proteome</keyword>
<evidence type="ECO:0000313" key="10">
    <source>
        <dbReference type="Proteomes" id="UP001470230"/>
    </source>
</evidence>
<dbReference type="InterPro" id="IPR036786">
    <property type="entry name" value="Ribosome_mat_SBDS_N_sf"/>
</dbReference>
<feature type="compositionally biased region" description="Basic and acidic residues" evidence="6">
    <location>
        <begin position="302"/>
        <end position="318"/>
    </location>
</feature>
<evidence type="ECO:0000256" key="3">
    <source>
        <dbReference type="ARBA" id="ARBA00022490"/>
    </source>
</evidence>
<dbReference type="Proteomes" id="UP001470230">
    <property type="component" value="Unassembled WGS sequence"/>
</dbReference>
<proteinExistence type="inferred from homology"/>
<evidence type="ECO:0000313" key="9">
    <source>
        <dbReference type="EMBL" id="KAK8860599.1"/>
    </source>
</evidence>
<feature type="compositionally biased region" description="Acidic residues" evidence="6">
    <location>
        <begin position="261"/>
        <end position="271"/>
    </location>
</feature>
<dbReference type="PANTHER" id="PTHR10927">
    <property type="entry name" value="RIBOSOME MATURATION PROTEIN SBDS"/>
    <property type="match status" value="1"/>
</dbReference>
<evidence type="ECO:0000256" key="6">
    <source>
        <dbReference type="SAM" id="MobiDB-lite"/>
    </source>
</evidence>
<gene>
    <name evidence="9" type="ORF">M9Y10_012264</name>
</gene>
<evidence type="ECO:0000256" key="5">
    <source>
        <dbReference type="ARBA" id="ARBA00049708"/>
    </source>
</evidence>
<dbReference type="InterPro" id="IPR037188">
    <property type="entry name" value="Sdo1/SBDS_central_sf"/>
</dbReference>
<feature type="compositionally biased region" description="Basic and acidic residues" evidence="6">
    <location>
        <begin position="244"/>
        <end position="260"/>
    </location>
</feature>
<evidence type="ECO:0008006" key="11">
    <source>
        <dbReference type="Google" id="ProtNLM"/>
    </source>
</evidence>
<comment type="similarity">
    <text evidence="2">Belongs to the SDO1/SBDS family.</text>
</comment>
<evidence type="ECO:0000259" key="8">
    <source>
        <dbReference type="Pfam" id="PF09377"/>
    </source>
</evidence>
<dbReference type="InterPro" id="IPR018978">
    <property type="entry name" value="SDO1/SBDS_central"/>
</dbReference>
<dbReference type="Pfam" id="PF09377">
    <property type="entry name" value="SBDS_domain_II"/>
    <property type="match status" value="1"/>
</dbReference>
<comment type="subcellular location">
    <subcellularLocation>
        <location evidence="1">Cytoplasm</location>
    </subcellularLocation>
</comment>
<reference evidence="9 10" key="1">
    <citation type="submission" date="2024-04" db="EMBL/GenBank/DDBJ databases">
        <title>Tritrichomonas musculus Genome.</title>
        <authorList>
            <person name="Alves-Ferreira E."/>
            <person name="Grigg M."/>
            <person name="Lorenzi H."/>
            <person name="Galac M."/>
        </authorList>
    </citation>
    <scope>NUCLEOTIDE SEQUENCE [LARGE SCALE GENOMIC DNA]</scope>
    <source>
        <strain evidence="9 10">EAF2021</strain>
    </source>
</reference>
<evidence type="ECO:0000256" key="2">
    <source>
        <dbReference type="ARBA" id="ARBA00007433"/>
    </source>
</evidence>
<dbReference type="PANTHER" id="PTHR10927:SF1">
    <property type="entry name" value="RIBOSOME MATURATION PROTEIN SBDS"/>
    <property type="match status" value="1"/>
</dbReference>
<dbReference type="SUPFAM" id="SSF89895">
    <property type="entry name" value="FYSH domain"/>
    <property type="match status" value="1"/>
</dbReference>
<feature type="compositionally biased region" description="Low complexity" evidence="6">
    <location>
        <begin position="272"/>
        <end position="287"/>
    </location>
</feature>
<dbReference type="EMBL" id="JAPFFF010000018">
    <property type="protein sequence ID" value="KAK8860599.1"/>
    <property type="molecule type" value="Genomic_DNA"/>
</dbReference>
<dbReference type="InterPro" id="IPR039100">
    <property type="entry name" value="Sdo1/SBDS-like"/>
</dbReference>
<dbReference type="InterPro" id="IPR019783">
    <property type="entry name" value="SDO1/SBDS_N"/>
</dbReference>
<comment type="caution">
    <text evidence="9">The sequence shown here is derived from an EMBL/GenBank/DDBJ whole genome shotgun (WGS) entry which is preliminary data.</text>
</comment>
<name>A0ABR2ID74_9EUKA</name>